<protein>
    <submittedName>
        <fullName evidence="2">Uncharacterized protein</fullName>
    </submittedName>
</protein>
<accession>A0A5B7EFG7</accession>
<keyword evidence="3" id="KW-1185">Reference proteome</keyword>
<dbReference type="Proteomes" id="UP000324222">
    <property type="component" value="Unassembled WGS sequence"/>
</dbReference>
<dbReference type="AlphaFoldDB" id="A0A5B7EFG7"/>
<evidence type="ECO:0000313" key="3">
    <source>
        <dbReference type="Proteomes" id="UP000324222"/>
    </source>
</evidence>
<feature type="compositionally biased region" description="Gly residues" evidence="1">
    <location>
        <begin position="1"/>
        <end position="10"/>
    </location>
</feature>
<sequence length="126" mass="13500">MEGGAGVKTDGGGDEADSYGDSGATAMAILTRIQATMTIAWVVLSWRSESNKPTVAVMVVRSLASCTPDCHRDSHEPEPEPQSEPSQHRLPPRQNLINFFIGCCSSKDATHQELPPETLHSAPTTP</sequence>
<evidence type="ECO:0000313" key="2">
    <source>
        <dbReference type="EMBL" id="MPC32019.1"/>
    </source>
</evidence>
<name>A0A5B7EFG7_PORTR</name>
<proteinExistence type="predicted"/>
<reference evidence="2 3" key="1">
    <citation type="submission" date="2019-05" db="EMBL/GenBank/DDBJ databases">
        <title>Another draft genome of Portunus trituberculatus and its Hox gene families provides insights of decapod evolution.</title>
        <authorList>
            <person name="Jeong J.-H."/>
            <person name="Song I."/>
            <person name="Kim S."/>
            <person name="Choi T."/>
            <person name="Kim D."/>
            <person name="Ryu S."/>
            <person name="Kim W."/>
        </authorList>
    </citation>
    <scope>NUCLEOTIDE SEQUENCE [LARGE SCALE GENOMIC DNA]</scope>
    <source>
        <tissue evidence="2">Muscle</tissue>
    </source>
</reference>
<dbReference type="EMBL" id="VSRR010002545">
    <property type="protein sequence ID" value="MPC32019.1"/>
    <property type="molecule type" value="Genomic_DNA"/>
</dbReference>
<feature type="region of interest" description="Disordered" evidence="1">
    <location>
        <begin position="67"/>
        <end position="91"/>
    </location>
</feature>
<organism evidence="2 3">
    <name type="scientific">Portunus trituberculatus</name>
    <name type="common">Swimming crab</name>
    <name type="synonym">Neptunus trituberculatus</name>
    <dbReference type="NCBI Taxonomy" id="210409"/>
    <lineage>
        <taxon>Eukaryota</taxon>
        <taxon>Metazoa</taxon>
        <taxon>Ecdysozoa</taxon>
        <taxon>Arthropoda</taxon>
        <taxon>Crustacea</taxon>
        <taxon>Multicrustacea</taxon>
        <taxon>Malacostraca</taxon>
        <taxon>Eumalacostraca</taxon>
        <taxon>Eucarida</taxon>
        <taxon>Decapoda</taxon>
        <taxon>Pleocyemata</taxon>
        <taxon>Brachyura</taxon>
        <taxon>Eubrachyura</taxon>
        <taxon>Portunoidea</taxon>
        <taxon>Portunidae</taxon>
        <taxon>Portuninae</taxon>
        <taxon>Portunus</taxon>
    </lineage>
</organism>
<feature type="compositionally biased region" description="Basic and acidic residues" evidence="1">
    <location>
        <begin position="69"/>
        <end position="78"/>
    </location>
</feature>
<gene>
    <name evidence="2" type="ORF">E2C01_025320</name>
</gene>
<evidence type="ECO:0000256" key="1">
    <source>
        <dbReference type="SAM" id="MobiDB-lite"/>
    </source>
</evidence>
<comment type="caution">
    <text evidence="2">The sequence shown here is derived from an EMBL/GenBank/DDBJ whole genome shotgun (WGS) entry which is preliminary data.</text>
</comment>
<feature type="region of interest" description="Disordered" evidence="1">
    <location>
        <begin position="1"/>
        <end position="21"/>
    </location>
</feature>